<dbReference type="PROSITE" id="PS00518">
    <property type="entry name" value="ZF_RING_1"/>
    <property type="match status" value="1"/>
</dbReference>
<dbReference type="GO" id="GO:0008270">
    <property type="term" value="F:zinc ion binding"/>
    <property type="evidence" value="ECO:0007669"/>
    <property type="project" value="UniProtKB-KW"/>
</dbReference>
<dbReference type="CDD" id="cd19756">
    <property type="entry name" value="Bbox2"/>
    <property type="match status" value="1"/>
</dbReference>
<accession>A0A6J8AWB3</accession>
<evidence type="ECO:0000256" key="2">
    <source>
        <dbReference type="ARBA" id="ARBA00022771"/>
    </source>
</evidence>
<evidence type="ECO:0000259" key="5">
    <source>
        <dbReference type="PROSITE" id="PS50089"/>
    </source>
</evidence>
<dbReference type="InterPro" id="IPR000315">
    <property type="entry name" value="Znf_B-box"/>
</dbReference>
<feature type="domain" description="B box-type" evidence="6">
    <location>
        <begin position="132"/>
        <end position="166"/>
    </location>
</feature>
<dbReference type="PANTHER" id="PTHR25462">
    <property type="entry name" value="BONUS, ISOFORM C-RELATED"/>
    <property type="match status" value="1"/>
</dbReference>
<evidence type="ECO:0000256" key="3">
    <source>
        <dbReference type="ARBA" id="ARBA00022833"/>
    </source>
</evidence>
<evidence type="ECO:0000256" key="1">
    <source>
        <dbReference type="ARBA" id="ARBA00022723"/>
    </source>
</evidence>
<dbReference type="AlphaFoldDB" id="A0A6J8AWB3"/>
<evidence type="ECO:0000256" key="4">
    <source>
        <dbReference type="PROSITE-ProRule" id="PRU00024"/>
    </source>
</evidence>
<dbReference type="Proteomes" id="UP000507470">
    <property type="component" value="Unassembled WGS sequence"/>
</dbReference>
<evidence type="ECO:0000259" key="6">
    <source>
        <dbReference type="PROSITE" id="PS50119"/>
    </source>
</evidence>
<dbReference type="PROSITE" id="PS50089">
    <property type="entry name" value="ZF_RING_2"/>
    <property type="match status" value="1"/>
</dbReference>
<proteinExistence type="predicted"/>
<protein>
    <submittedName>
        <fullName evidence="7">TRIM2_3</fullName>
    </submittedName>
</protein>
<dbReference type="OrthoDB" id="1630758at2759"/>
<dbReference type="PROSITE" id="PS50119">
    <property type="entry name" value="ZF_BBOX"/>
    <property type="match status" value="1"/>
</dbReference>
<organism evidence="7 8">
    <name type="scientific">Mytilus coruscus</name>
    <name type="common">Sea mussel</name>
    <dbReference type="NCBI Taxonomy" id="42192"/>
    <lineage>
        <taxon>Eukaryota</taxon>
        <taxon>Metazoa</taxon>
        <taxon>Spiralia</taxon>
        <taxon>Lophotrochozoa</taxon>
        <taxon>Mollusca</taxon>
        <taxon>Bivalvia</taxon>
        <taxon>Autobranchia</taxon>
        <taxon>Pteriomorphia</taxon>
        <taxon>Mytilida</taxon>
        <taxon>Mytiloidea</taxon>
        <taxon>Mytilidae</taxon>
        <taxon>Mytilinae</taxon>
        <taxon>Mytilus</taxon>
    </lineage>
</organism>
<gene>
    <name evidence="7" type="ORF">MCOR_11860</name>
</gene>
<dbReference type="EMBL" id="CACVKT020002011">
    <property type="protein sequence ID" value="CAC5374490.1"/>
    <property type="molecule type" value="Genomic_DNA"/>
</dbReference>
<dbReference type="InterPro" id="IPR018957">
    <property type="entry name" value="Znf_C3HC4_RING-type"/>
</dbReference>
<dbReference type="SUPFAM" id="SSF57845">
    <property type="entry name" value="B-box zinc-binding domain"/>
    <property type="match status" value="1"/>
</dbReference>
<feature type="domain" description="RING-type" evidence="5">
    <location>
        <begin position="16"/>
        <end position="62"/>
    </location>
</feature>
<dbReference type="InterPro" id="IPR001841">
    <property type="entry name" value="Znf_RING"/>
</dbReference>
<keyword evidence="3" id="KW-0862">Zinc</keyword>
<dbReference type="PANTHER" id="PTHR25462:SF296">
    <property type="entry name" value="MEIOTIC P26, ISOFORM F"/>
    <property type="match status" value="1"/>
</dbReference>
<evidence type="ECO:0000313" key="7">
    <source>
        <dbReference type="EMBL" id="CAC5374490.1"/>
    </source>
</evidence>
<dbReference type="InterPro" id="IPR013083">
    <property type="entry name" value="Znf_RING/FYVE/PHD"/>
</dbReference>
<dbReference type="Gene3D" id="3.30.160.60">
    <property type="entry name" value="Classic Zinc Finger"/>
    <property type="match status" value="1"/>
</dbReference>
<dbReference type="SUPFAM" id="SSF63829">
    <property type="entry name" value="Calcium-dependent phosphotriesterase"/>
    <property type="match status" value="1"/>
</dbReference>
<dbReference type="Gene3D" id="3.30.40.10">
    <property type="entry name" value="Zinc/RING finger domain, C3HC4 (zinc finger)"/>
    <property type="match status" value="1"/>
</dbReference>
<name>A0A6J8AWB3_MYTCO</name>
<dbReference type="SMART" id="SM00184">
    <property type="entry name" value="RING"/>
    <property type="match status" value="1"/>
</dbReference>
<dbReference type="Gene3D" id="2.120.10.30">
    <property type="entry name" value="TolB, C-terminal domain"/>
    <property type="match status" value="1"/>
</dbReference>
<evidence type="ECO:0000313" key="8">
    <source>
        <dbReference type="Proteomes" id="UP000507470"/>
    </source>
</evidence>
<sequence length="668" mass="75001">MAERVVRNIENDYLMCSVCLGRYEDPRLLPCGHSFCKNCLSEHIQQTVADRDTLSFNCPIDRSQVPKPRGNLNPREWAKQFPPDTFMNNLIQAVKIHEGTTSEGDEGGIIIPSRQHYPNIPVQVQMEAPISDNGVYCENHSGRPIEFFCLACNIIGCSLCAVREHRGQSCECVTIEEAIVRFRPRIDALRRRFQSQTQRIHDVSTGDNDNDIVLQNSKELALRLIDEVESEVGQFYERTLQGIEDLKRQLFESGRVQLQDNQQLLMVMQNIEATREAFDIMCHNSTDIEFLNDLPKVESQADEYDNAILSSSRSVSSMQVEFVQNSNFLQFIRNPPPIGSVSVSSQNHLPVGRVNETRNGNFNTNRRQATNIINRTRPVSRQVPTAGIRPTRTPRPQRYAGLRVQKSHEVINVKDRGEDTISWQLTGVAFVDNSIVVIDSNNQMVRKRGIAGSGEGNDTLPLEQPLCVCNMGSTSNVAITQPEKCQISVIGTSGNLNVLEVIKTHKPYEGICQMNDSKFVVSCMSGRISIDVLSRNGRVIKCIERSHLFHWPRFLTIASNGNIVVSDRDQKHVISLNQSGQVVWTYSTSVSPWGVTSDKSGKIYLCLDNNTVQVISEDGRLIQDKFVNIKEGVKTPYAISARARQVAVTEYGSSLFAANSPNVHIFTF</sequence>
<keyword evidence="8" id="KW-1185">Reference proteome</keyword>
<dbReference type="SUPFAM" id="SSF57850">
    <property type="entry name" value="RING/U-box"/>
    <property type="match status" value="1"/>
</dbReference>
<dbReference type="InterPro" id="IPR017907">
    <property type="entry name" value="Znf_RING_CS"/>
</dbReference>
<dbReference type="InterPro" id="IPR011042">
    <property type="entry name" value="6-blade_b-propeller_TolB-like"/>
</dbReference>
<dbReference type="InterPro" id="IPR047153">
    <property type="entry name" value="TRIM45/56/19-like"/>
</dbReference>
<dbReference type="Pfam" id="PF00097">
    <property type="entry name" value="zf-C3HC4"/>
    <property type="match status" value="1"/>
</dbReference>
<reference evidence="7 8" key="1">
    <citation type="submission" date="2020-06" db="EMBL/GenBank/DDBJ databases">
        <authorList>
            <person name="Li R."/>
            <person name="Bekaert M."/>
        </authorList>
    </citation>
    <scope>NUCLEOTIDE SEQUENCE [LARGE SCALE GENOMIC DNA]</scope>
    <source>
        <strain evidence="8">wild</strain>
    </source>
</reference>
<keyword evidence="1" id="KW-0479">Metal-binding</keyword>
<keyword evidence="2 4" id="KW-0863">Zinc-finger</keyword>